<proteinExistence type="predicted"/>
<evidence type="ECO:0008006" key="3">
    <source>
        <dbReference type="Google" id="ProtNLM"/>
    </source>
</evidence>
<dbReference type="EMBL" id="CP053073">
    <property type="protein sequence ID" value="QJR15884.1"/>
    <property type="molecule type" value="Genomic_DNA"/>
</dbReference>
<sequence>MKPSRKMIDEVQGFLDDWSAAITSGDGHAAAEFWDVPALVLGDDMARPVASATEIEKFFGGAREQYNAKDITGTRAVILGLEELTPKIALVTVRFPWIDSKGDEKGGETSTYTLHRDAAGALRIRGAVMHGAEN</sequence>
<protein>
    <recommendedName>
        <fullName evidence="3">SnoaL-like domain-containing protein</fullName>
    </recommendedName>
</protein>
<dbReference type="InParanoid" id="A0A6M4HBM2"/>
<dbReference type="Gene3D" id="3.10.450.50">
    <property type="match status" value="1"/>
</dbReference>
<dbReference type="AlphaFoldDB" id="A0A6M4HBM2"/>
<dbReference type="RefSeq" id="WP_171163552.1">
    <property type="nucleotide sequence ID" value="NZ_CP053073.1"/>
</dbReference>
<name>A0A6M4HBM2_9PROT</name>
<accession>A0A6M4HBM2</accession>
<organism evidence="1 2">
    <name type="scientific">Usitatibacter palustris</name>
    <dbReference type="NCBI Taxonomy" id="2732487"/>
    <lineage>
        <taxon>Bacteria</taxon>
        <taxon>Pseudomonadati</taxon>
        <taxon>Pseudomonadota</taxon>
        <taxon>Betaproteobacteria</taxon>
        <taxon>Nitrosomonadales</taxon>
        <taxon>Usitatibacteraceae</taxon>
        <taxon>Usitatibacter</taxon>
    </lineage>
</organism>
<gene>
    <name evidence="1" type="ORF">DSM104440_02710</name>
</gene>
<dbReference type="KEGG" id="upl:DSM104440_02710"/>
<dbReference type="Proteomes" id="UP000503096">
    <property type="component" value="Chromosome"/>
</dbReference>
<keyword evidence="2" id="KW-1185">Reference proteome</keyword>
<evidence type="ECO:0000313" key="1">
    <source>
        <dbReference type="EMBL" id="QJR15884.1"/>
    </source>
</evidence>
<evidence type="ECO:0000313" key="2">
    <source>
        <dbReference type="Proteomes" id="UP000503096"/>
    </source>
</evidence>
<reference evidence="1 2" key="1">
    <citation type="submission" date="2020-04" db="EMBL/GenBank/DDBJ databases">
        <title>Usitatibacter rugosus gen. nov., sp. nov. and Usitatibacter palustris sp. nov., novel members of Usitatibacteraceae fam. nov. within the order Nitrosomonadales isolated from soil.</title>
        <authorList>
            <person name="Huber K.J."/>
            <person name="Neumann-Schaal M."/>
            <person name="Geppert A."/>
            <person name="Luckner M."/>
            <person name="Wanner G."/>
            <person name="Overmann J."/>
        </authorList>
    </citation>
    <scope>NUCLEOTIDE SEQUENCE [LARGE SCALE GENOMIC DNA]</scope>
    <source>
        <strain evidence="1 2">Swamp67</strain>
    </source>
</reference>